<comment type="caution">
    <text evidence="1">The sequence shown here is derived from an EMBL/GenBank/DDBJ whole genome shotgun (WGS) entry which is preliminary data.</text>
</comment>
<reference evidence="1 2" key="1">
    <citation type="submission" date="2020-11" db="EMBL/GenBank/DDBJ databases">
        <title>Enhanced detection system for hospital associated transmission using whole genome sequencing surveillance.</title>
        <authorList>
            <person name="Harrison L.H."/>
            <person name="Van Tyne D."/>
            <person name="Marsh J.W."/>
            <person name="Griffith M.P."/>
            <person name="Snyder D.J."/>
            <person name="Cooper V.S."/>
            <person name="Mustapha M."/>
        </authorList>
    </citation>
    <scope>NUCLEOTIDE SEQUENCE [LARGE SCALE GENOMIC DNA]</scope>
    <source>
        <strain evidence="1 2">CB00117</strain>
    </source>
</reference>
<evidence type="ECO:0000313" key="2">
    <source>
        <dbReference type="Proteomes" id="UP000746649"/>
    </source>
</evidence>
<accession>A0ABS0ZP72</accession>
<dbReference type="Gene3D" id="2.60.120.10">
    <property type="entry name" value="Jelly Rolls"/>
    <property type="match status" value="1"/>
</dbReference>
<dbReference type="EMBL" id="JADWND010000002">
    <property type="protein sequence ID" value="MBJ8380616.1"/>
    <property type="molecule type" value="Genomic_DNA"/>
</dbReference>
<keyword evidence="2" id="KW-1185">Reference proteome</keyword>
<dbReference type="RefSeq" id="WP_200033975.1">
    <property type="nucleotide sequence ID" value="NZ_JADWND010000002.1"/>
</dbReference>
<organism evidence="1 2">
    <name type="scientific">Citrobacter sedlakii</name>
    <dbReference type="NCBI Taxonomy" id="67826"/>
    <lineage>
        <taxon>Bacteria</taxon>
        <taxon>Pseudomonadati</taxon>
        <taxon>Pseudomonadota</taxon>
        <taxon>Gammaproteobacteria</taxon>
        <taxon>Enterobacterales</taxon>
        <taxon>Enterobacteriaceae</taxon>
        <taxon>Citrobacter</taxon>
        <taxon>Citrobacter freundii complex</taxon>
    </lineage>
</organism>
<sequence>MQRVIANHERIISSLSGYTRLANPDNIIRGKRRYSLSYECSRRVFFIMEGDFLLKIRVKDEEKMLNILTAPYVFDVTPALDTLPLYLERVDYGKIQSMSYERFWQLVHEKDLINETMSIISAHYSDLINYIMTGKSCSYEEVISLIERWQKLPLHLKKRFSVLYLIENSSWLSKSSISRVLKELKDRGVLKLDNGRFHSGDSLKPF</sequence>
<evidence type="ECO:0000313" key="1">
    <source>
        <dbReference type="EMBL" id="MBJ8380616.1"/>
    </source>
</evidence>
<dbReference type="InterPro" id="IPR014710">
    <property type="entry name" value="RmlC-like_jellyroll"/>
</dbReference>
<dbReference type="Proteomes" id="UP000746649">
    <property type="component" value="Unassembled WGS sequence"/>
</dbReference>
<gene>
    <name evidence="1" type="ORF">I6M88_06435</name>
</gene>
<proteinExistence type="predicted"/>
<name>A0ABS0ZP72_9ENTR</name>
<protein>
    <submittedName>
        <fullName evidence="1">Helix-turn-helix domain-containing protein</fullName>
    </submittedName>
</protein>